<accession>A0A1V3IZG8</accession>
<reference evidence="2 3" key="1">
    <citation type="submission" date="2016-10" db="EMBL/GenBank/DDBJ databases">
        <title>Rodentibacter gen. nov. and new species.</title>
        <authorList>
            <person name="Christensen H."/>
        </authorList>
    </citation>
    <scope>NUCLEOTIDE SEQUENCE [LARGE SCALE GENOMIC DNA]</scope>
    <source>
        <strain evidence="2 3">H1987082031</strain>
    </source>
</reference>
<dbReference type="Proteomes" id="UP000189161">
    <property type="component" value="Unassembled WGS sequence"/>
</dbReference>
<comment type="caution">
    <text evidence="2">The sequence shown here is derived from an EMBL/GenBank/DDBJ whole genome shotgun (WGS) entry which is preliminary data.</text>
</comment>
<dbReference type="OrthoDB" id="9816036at2"/>
<name>A0A1V3IZG8_9PAST</name>
<organism evidence="2 3">
    <name type="scientific">Rodentibacter trehalosifermentans</name>
    <dbReference type="NCBI Taxonomy" id="1908263"/>
    <lineage>
        <taxon>Bacteria</taxon>
        <taxon>Pseudomonadati</taxon>
        <taxon>Pseudomonadota</taxon>
        <taxon>Gammaproteobacteria</taxon>
        <taxon>Pasteurellales</taxon>
        <taxon>Pasteurellaceae</taxon>
        <taxon>Rodentibacter</taxon>
    </lineage>
</organism>
<sequence>MSEKIENVAHLAQRLKELGEPKKGYTRFFRGHSDERYELVPSIYRKDDKASDPNYLINNEDKIIKDAFTYCSDYFLPHETLFEKLVKLQHYDYKTRLLDISSNSLVGLYFAVGKSDKQEVANENEDGEVVVLDIPNEYIKYDDSDVVSILSAVSLRNKSFNITSYIEQGDLLSALEITPYIIEERENYEEMKDSDFIKIFNKELKEYGASFDEGLKLSIMQKRREAFRKIFNDLPEIARLLHDIRKDKPSFNPIIEANDFNRVVCVKAKQNNPRIAKQQGAFLLFGIDGQKIKQAEVEPSWIVLKDHRLIIDKDSKENILNELKSFGISHQSLFPELDSQAQDIMNKYKS</sequence>
<dbReference type="InterPro" id="IPR014966">
    <property type="entry name" value="FRG-dom"/>
</dbReference>
<evidence type="ECO:0000313" key="2">
    <source>
        <dbReference type="EMBL" id="OOF47883.1"/>
    </source>
</evidence>
<feature type="domain" description="FRG" evidence="1">
    <location>
        <begin position="23"/>
        <end position="130"/>
    </location>
</feature>
<dbReference type="AlphaFoldDB" id="A0A1V3IZG8"/>
<dbReference type="EMBL" id="MLHL01000040">
    <property type="protein sequence ID" value="OOF47883.1"/>
    <property type="molecule type" value="Genomic_DNA"/>
</dbReference>
<keyword evidence="3" id="KW-1185">Reference proteome</keyword>
<dbReference type="RefSeq" id="WP_077478416.1">
    <property type="nucleotide sequence ID" value="NZ_MLHL01000040.1"/>
</dbReference>
<dbReference type="SMART" id="SM00901">
    <property type="entry name" value="FRG"/>
    <property type="match status" value="1"/>
</dbReference>
<protein>
    <recommendedName>
        <fullName evidence="1">FRG domain-containing protein</fullName>
    </recommendedName>
</protein>
<gene>
    <name evidence="2" type="ORF">BKK52_07375</name>
</gene>
<evidence type="ECO:0000259" key="1">
    <source>
        <dbReference type="SMART" id="SM00901"/>
    </source>
</evidence>
<dbReference type="Pfam" id="PF08867">
    <property type="entry name" value="FRG"/>
    <property type="match status" value="1"/>
</dbReference>
<evidence type="ECO:0000313" key="3">
    <source>
        <dbReference type="Proteomes" id="UP000189161"/>
    </source>
</evidence>
<proteinExistence type="predicted"/>